<evidence type="ECO:0000313" key="8">
    <source>
        <dbReference type="Proteomes" id="UP001249020"/>
    </source>
</evidence>
<keyword evidence="8" id="KW-1185">Reference proteome</keyword>
<evidence type="ECO:0000256" key="1">
    <source>
        <dbReference type="ARBA" id="ARBA00005417"/>
    </source>
</evidence>
<dbReference type="EMBL" id="JAVRIE010000007">
    <property type="protein sequence ID" value="MDT0584138.1"/>
    <property type="molecule type" value="Genomic_DNA"/>
</dbReference>
<dbReference type="GO" id="GO:0016887">
    <property type="term" value="F:ATP hydrolysis activity"/>
    <property type="evidence" value="ECO:0007669"/>
    <property type="project" value="InterPro"/>
</dbReference>
<dbReference type="PANTHER" id="PTHR42711">
    <property type="entry name" value="ABC TRANSPORTER ATP-BINDING PROTEIN"/>
    <property type="match status" value="1"/>
</dbReference>
<evidence type="ECO:0000313" key="7">
    <source>
        <dbReference type="EMBL" id="MDT0584138.1"/>
    </source>
</evidence>
<dbReference type="InterPro" id="IPR050763">
    <property type="entry name" value="ABC_transporter_ATP-binding"/>
</dbReference>
<keyword evidence="4" id="KW-0547">Nucleotide-binding</keyword>
<dbReference type="SMART" id="SM00382">
    <property type="entry name" value="AAA"/>
    <property type="match status" value="1"/>
</dbReference>
<dbReference type="SUPFAM" id="SSF52540">
    <property type="entry name" value="P-loop containing nucleoside triphosphate hydrolases"/>
    <property type="match status" value="1"/>
</dbReference>
<dbReference type="PROSITE" id="PS50893">
    <property type="entry name" value="ABC_TRANSPORTER_2"/>
    <property type="match status" value="1"/>
</dbReference>
<accession>A0AAW8R8B4</accession>
<comment type="caution">
    <text evidence="7">The sequence shown here is derived from an EMBL/GenBank/DDBJ whole genome shotgun (WGS) entry which is preliminary data.</text>
</comment>
<keyword evidence="5 7" id="KW-0067">ATP-binding</keyword>
<protein>
    <submittedName>
        <fullName evidence="7">ATP-binding cassette domain-containing protein</fullName>
    </submittedName>
</protein>
<evidence type="ECO:0000256" key="4">
    <source>
        <dbReference type="ARBA" id="ARBA00022741"/>
    </source>
</evidence>
<evidence type="ECO:0000259" key="6">
    <source>
        <dbReference type="PROSITE" id="PS50893"/>
    </source>
</evidence>
<dbReference type="PANTHER" id="PTHR42711:SF5">
    <property type="entry name" value="ABC TRANSPORTER ATP-BINDING PROTEIN NATA"/>
    <property type="match status" value="1"/>
</dbReference>
<dbReference type="Gene3D" id="3.40.50.300">
    <property type="entry name" value="P-loop containing nucleotide triphosphate hydrolases"/>
    <property type="match status" value="1"/>
</dbReference>
<name>A0AAW8R8B4_9ALTE</name>
<comment type="similarity">
    <text evidence="1">Belongs to the ABC transporter superfamily.</text>
</comment>
<keyword evidence="3" id="KW-0536">Nodulation</keyword>
<proteinExistence type="inferred from homology"/>
<dbReference type="RefSeq" id="WP_311362899.1">
    <property type="nucleotide sequence ID" value="NZ_JAVRIE010000007.1"/>
</dbReference>
<gene>
    <name evidence="7" type="ORF">RM544_16440</name>
</gene>
<dbReference type="GO" id="GO:0005524">
    <property type="term" value="F:ATP binding"/>
    <property type="evidence" value="ECO:0007669"/>
    <property type="project" value="UniProtKB-KW"/>
</dbReference>
<evidence type="ECO:0000256" key="2">
    <source>
        <dbReference type="ARBA" id="ARBA00022448"/>
    </source>
</evidence>
<evidence type="ECO:0000256" key="3">
    <source>
        <dbReference type="ARBA" id="ARBA00022458"/>
    </source>
</evidence>
<sequence>MELVVDKVVKKYEEMIAVNELSFSVSEGEIFALLGPNGAGKSSIIRMLTGFTHADEGRISVNIDGTYHPSIPSHELGYLPEDRGLYPEKSLLKNILYFAQLNGMEKQSALSATDSWLDRFELIDRKDDPLKSLSKGNQQKVQLITAVIHQPRWVILDEPFSGLDPVNQEKVVTFLSELTAQGMSVILSAHQMAMIEKLAARILLMNKGKAVFYGKLADFRSKQEANAKISVTFVQSIAPELQSSIPDNVEHQWLKDNKLSLSISAQFTINQLLNLLPSIGEVSDIQSQQMDLHQLYLQAIEEQGASTHA</sequence>
<dbReference type="InterPro" id="IPR003439">
    <property type="entry name" value="ABC_transporter-like_ATP-bd"/>
</dbReference>
<feature type="domain" description="ABC transporter" evidence="6">
    <location>
        <begin position="3"/>
        <end position="232"/>
    </location>
</feature>
<dbReference type="Pfam" id="PF00005">
    <property type="entry name" value="ABC_tran"/>
    <property type="match status" value="1"/>
</dbReference>
<dbReference type="InterPro" id="IPR017871">
    <property type="entry name" value="ABC_transporter-like_CS"/>
</dbReference>
<keyword evidence="2" id="KW-0813">Transport</keyword>
<dbReference type="Proteomes" id="UP001249020">
    <property type="component" value="Unassembled WGS sequence"/>
</dbReference>
<reference evidence="7 8" key="1">
    <citation type="submission" date="2023-09" db="EMBL/GenBank/DDBJ databases">
        <authorList>
            <person name="Rey-Velasco X."/>
        </authorList>
    </citation>
    <scope>NUCLEOTIDE SEQUENCE [LARGE SCALE GENOMIC DNA]</scope>
    <source>
        <strain evidence="7 8">W409</strain>
    </source>
</reference>
<dbReference type="InterPro" id="IPR027417">
    <property type="entry name" value="P-loop_NTPase"/>
</dbReference>
<dbReference type="AlphaFoldDB" id="A0AAW8R8B4"/>
<dbReference type="InterPro" id="IPR003593">
    <property type="entry name" value="AAA+_ATPase"/>
</dbReference>
<evidence type="ECO:0000256" key="5">
    <source>
        <dbReference type="ARBA" id="ARBA00022840"/>
    </source>
</evidence>
<dbReference type="PROSITE" id="PS00211">
    <property type="entry name" value="ABC_TRANSPORTER_1"/>
    <property type="match status" value="1"/>
</dbReference>
<organism evidence="7 8">
    <name type="scientific">Brumicola blandensis</name>
    <dbReference type="NCBI Taxonomy" id="3075611"/>
    <lineage>
        <taxon>Bacteria</taxon>
        <taxon>Pseudomonadati</taxon>
        <taxon>Pseudomonadota</taxon>
        <taxon>Gammaproteobacteria</taxon>
        <taxon>Alteromonadales</taxon>
        <taxon>Alteromonadaceae</taxon>
        <taxon>Brumicola</taxon>
    </lineage>
</organism>